<evidence type="ECO:0000256" key="1">
    <source>
        <dbReference type="SAM" id="Phobius"/>
    </source>
</evidence>
<comment type="caution">
    <text evidence="3">The sequence shown here is derived from an EMBL/GenBank/DDBJ whole genome shotgun (WGS) entry which is preliminary data.</text>
</comment>
<protein>
    <recommendedName>
        <fullName evidence="2">TadE-like domain-containing protein</fullName>
    </recommendedName>
</protein>
<keyword evidence="1" id="KW-1133">Transmembrane helix</keyword>
<gene>
    <name evidence="3" type="ORF">QV07_01020</name>
</gene>
<dbReference type="Proteomes" id="UP000243168">
    <property type="component" value="Unassembled WGS sequence"/>
</dbReference>
<dbReference type="RefSeq" id="WP_065233691.1">
    <property type="nucleotide sequence ID" value="NZ_JTJS01000009.1"/>
</dbReference>
<evidence type="ECO:0000313" key="4">
    <source>
        <dbReference type="Proteomes" id="UP000243168"/>
    </source>
</evidence>
<sequence>MLSKLKQRLIKFVHLNQGSVTVEFALTIIIFLAILGAFLELARLCLLSAYLDSAVALTTRAAKNNPEYPGQNYAQLVTEYLENEHKGWEWLDNGTITVDADYYMDIDSFITGNKSNTSWSQPLAEYKVNYTYNPMFSYFPKDLVGTMMSRKILVLQEHERK</sequence>
<dbReference type="AlphaFoldDB" id="A0A1A7QCB9"/>
<evidence type="ECO:0000259" key="2">
    <source>
        <dbReference type="Pfam" id="PF07811"/>
    </source>
</evidence>
<accession>A0A1A7QCB9</accession>
<evidence type="ECO:0000313" key="3">
    <source>
        <dbReference type="EMBL" id="OBX11796.1"/>
    </source>
</evidence>
<dbReference type="InterPro" id="IPR012495">
    <property type="entry name" value="TadE-like_dom"/>
</dbReference>
<feature type="domain" description="TadE-like" evidence="2">
    <location>
        <begin position="18"/>
        <end position="56"/>
    </location>
</feature>
<dbReference type="Pfam" id="PF07811">
    <property type="entry name" value="TadE"/>
    <property type="match status" value="1"/>
</dbReference>
<keyword evidence="1" id="KW-0472">Membrane</keyword>
<organism evidence="3 4">
    <name type="scientific">Gallibacterium genomosp. 3</name>
    <dbReference type="NCBI Taxonomy" id="505345"/>
    <lineage>
        <taxon>Bacteria</taxon>
        <taxon>Pseudomonadati</taxon>
        <taxon>Pseudomonadota</taxon>
        <taxon>Gammaproteobacteria</taxon>
        <taxon>Pasteurellales</taxon>
        <taxon>Pasteurellaceae</taxon>
        <taxon>Gallibacterium</taxon>
    </lineage>
</organism>
<name>A0A1A7QCB9_9PAST</name>
<proteinExistence type="predicted"/>
<dbReference type="EMBL" id="JTJS01000009">
    <property type="protein sequence ID" value="OBX11796.1"/>
    <property type="molecule type" value="Genomic_DNA"/>
</dbReference>
<reference evidence="3 4" key="1">
    <citation type="submission" date="2014-11" db="EMBL/GenBank/DDBJ databases">
        <title>Pan-genome of Gallibacterium spp.</title>
        <authorList>
            <person name="Kudirkiene E."/>
            <person name="Bojesen A.M."/>
        </authorList>
    </citation>
    <scope>NUCLEOTIDE SEQUENCE [LARGE SCALE GENOMIC DNA]</scope>
    <source>
        <strain evidence="3 4">F298</strain>
    </source>
</reference>
<keyword evidence="1" id="KW-0812">Transmembrane</keyword>
<feature type="transmembrane region" description="Helical" evidence="1">
    <location>
        <begin position="20"/>
        <end position="39"/>
    </location>
</feature>